<dbReference type="GO" id="GO:0046677">
    <property type="term" value="P:response to antibiotic"/>
    <property type="evidence" value="ECO:0007669"/>
    <property type="project" value="InterPro"/>
</dbReference>
<dbReference type="OrthoDB" id="5241017at2"/>
<reference evidence="2 3" key="1">
    <citation type="submission" date="2018-06" db="EMBL/GenBank/DDBJ databases">
        <authorList>
            <consortium name="Pathogen Informatics"/>
            <person name="Doyle S."/>
        </authorList>
    </citation>
    <scope>NUCLEOTIDE SEQUENCE [LARGE SCALE GENOMIC DNA]</scope>
    <source>
        <strain evidence="2 3">NCTC13296</strain>
    </source>
</reference>
<dbReference type="InterPro" id="IPR050515">
    <property type="entry name" value="Beta-lactam/transpept"/>
</dbReference>
<sequence length="559" mass="58975">MRFREWRGKRGRIVALAVCLVVAVVALTTVVFSDSRSEAQRLVDDFVAALDDRDAAAAAALTSYPNAAEETIAQMYDGLSDGTVDYDVTQLVELNDESGYFTLSGGWNFGEGKDWSYQVTGAVRKLAVGWRVSWDPEVVVPDLSAGRTVHHVRTDAAPPKIFDRTGRLLMEEQTINAVVLDPTAMPDPAGTTNRLAAVLAPVAPVVTAQLMQERMDENPGNRVTAVKLRDQDYQFLEDDIVSIPGVEVLTTPTLISADRRISTPLLDSLRSAWQLERDRTAGWAVTLEDPESGPIQVAGFQGPPPPDLQATVDSQVQLAAKEAVVTAGTPAAVVAIQPSTGGILAADVNNWAMELGPVLTHGLYPAGGVLDPLRLAAGLERGVDPNDVSSDDIATTARSLGLGVDYEVPGFEFETAQIGHNPSGVVQFAGSDSDENLITPLGAAVLAASVARGSAAVPTIVQGQETVVHDAPEALPGSVIDALRGMMIDNVQNGPASYLRGHAGLAGIAAASGDDRWFFGYTGGDLAFAVFVADADGGDRAIKMADTFLRKLGEPLVGD</sequence>
<dbReference type="GO" id="GO:0005886">
    <property type="term" value="C:plasma membrane"/>
    <property type="evidence" value="ECO:0007669"/>
    <property type="project" value="TreeGrafter"/>
</dbReference>
<dbReference type="AlphaFoldDB" id="A0A379M1R4"/>
<dbReference type="EMBL" id="UGVI01000001">
    <property type="protein sequence ID" value="SUE15553.1"/>
    <property type="molecule type" value="Genomic_DNA"/>
</dbReference>
<accession>A0A379M1R4</accession>
<dbReference type="Proteomes" id="UP000254569">
    <property type="component" value="Unassembled WGS sequence"/>
</dbReference>
<name>A0A379M1R4_9NOCA</name>
<proteinExistence type="predicted"/>
<evidence type="ECO:0000313" key="3">
    <source>
        <dbReference type="Proteomes" id="UP000254569"/>
    </source>
</evidence>
<keyword evidence="3" id="KW-1185">Reference proteome</keyword>
<feature type="domain" description="NTF2-like N-terminal transpeptidase" evidence="1">
    <location>
        <begin position="39"/>
        <end position="146"/>
    </location>
</feature>
<gene>
    <name evidence="2" type="ORF">NCTC13296_02416</name>
</gene>
<dbReference type="SUPFAM" id="SSF54427">
    <property type="entry name" value="NTF2-like"/>
    <property type="match status" value="1"/>
</dbReference>
<dbReference type="GO" id="GO:0008658">
    <property type="term" value="F:penicillin binding"/>
    <property type="evidence" value="ECO:0007669"/>
    <property type="project" value="TreeGrafter"/>
</dbReference>
<dbReference type="InterPro" id="IPR007887">
    <property type="entry name" value="MecA_N"/>
</dbReference>
<dbReference type="InterPro" id="IPR012338">
    <property type="entry name" value="Beta-lactam/transpept-like"/>
</dbReference>
<evidence type="ECO:0000259" key="1">
    <source>
        <dbReference type="Pfam" id="PF05223"/>
    </source>
</evidence>
<dbReference type="SUPFAM" id="SSF56601">
    <property type="entry name" value="beta-lactamase/transpeptidase-like"/>
    <property type="match status" value="1"/>
</dbReference>
<protein>
    <submittedName>
        <fullName evidence="2">Penicillin-binding protein</fullName>
    </submittedName>
</protein>
<dbReference type="Pfam" id="PF05223">
    <property type="entry name" value="MecA_N"/>
    <property type="match status" value="1"/>
</dbReference>
<dbReference type="PANTHER" id="PTHR30627:SF24">
    <property type="entry name" value="PENICILLIN-BINDING PROTEIN 4B"/>
    <property type="match status" value="1"/>
</dbReference>
<dbReference type="PANTHER" id="PTHR30627">
    <property type="entry name" value="PEPTIDOGLYCAN D,D-TRANSPEPTIDASE"/>
    <property type="match status" value="1"/>
</dbReference>
<dbReference type="GO" id="GO:0071972">
    <property type="term" value="F:peptidoglycan L,D-transpeptidase activity"/>
    <property type="evidence" value="ECO:0007669"/>
    <property type="project" value="TreeGrafter"/>
</dbReference>
<dbReference type="RefSeq" id="WP_064063955.1">
    <property type="nucleotide sequence ID" value="NZ_LPZN01000019.1"/>
</dbReference>
<dbReference type="GO" id="GO:0071555">
    <property type="term" value="P:cell wall organization"/>
    <property type="evidence" value="ECO:0007669"/>
    <property type="project" value="TreeGrafter"/>
</dbReference>
<dbReference type="Gene3D" id="3.90.1310.10">
    <property type="entry name" value="Penicillin-binding protein 2a (Domain 2)"/>
    <property type="match status" value="1"/>
</dbReference>
<organism evidence="2 3">
    <name type="scientific">Rhodococcus gordoniae</name>
    <dbReference type="NCBI Taxonomy" id="223392"/>
    <lineage>
        <taxon>Bacteria</taxon>
        <taxon>Bacillati</taxon>
        <taxon>Actinomycetota</taxon>
        <taxon>Actinomycetes</taxon>
        <taxon>Mycobacteriales</taxon>
        <taxon>Nocardiaceae</taxon>
        <taxon>Rhodococcus</taxon>
    </lineage>
</organism>
<dbReference type="InterPro" id="IPR032710">
    <property type="entry name" value="NTF2-like_dom_sf"/>
</dbReference>
<evidence type="ECO:0000313" key="2">
    <source>
        <dbReference type="EMBL" id="SUE15553.1"/>
    </source>
</evidence>
<dbReference type="Gene3D" id="3.40.710.10">
    <property type="entry name" value="DD-peptidase/beta-lactamase superfamily"/>
    <property type="match status" value="2"/>
</dbReference>